<evidence type="ECO:0000256" key="1">
    <source>
        <dbReference type="ARBA" id="ARBA00004413"/>
    </source>
</evidence>
<keyword evidence="4" id="KW-0813">Transport</keyword>
<dbReference type="AlphaFoldDB" id="A0A5C6CQ84"/>
<keyword evidence="13" id="KW-1185">Reference proteome</keyword>
<proteinExistence type="inferred from homology"/>
<keyword evidence="7" id="KW-1005">Bacterial flagellum biogenesis</keyword>
<keyword evidence="5" id="KW-1003">Cell membrane</keyword>
<dbReference type="GO" id="GO:0071973">
    <property type="term" value="P:bacterial-type flagellum-dependent cell motility"/>
    <property type="evidence" value="ECO:0007669"/>
    <property type="project" value="InterPro"/>
</dbReference>
<evidence type="ECO:0000256" key="2">
    <source>
        <dbReference type="ARBA" id="ARBA00010004"/>
    </source>
</evidence>
<evidence type="ECO:0000313" key="13">
    <source>
        <dbReference type="Proteomes" id="UP000316304"/>
    </source>
</evidence>
<keyword evidence="12" id="KW-0969">Cilium</keyword>
<dbReference type="RefSeq" id="WP_146592980.1">
    <property type="nucleotide sequence ID" value="NZ_SJPT01000001.1"/>
</dbReference>
<comment type="caution">
    <text evidence="12">The sequence shown here is derived from an EMBL/GenBank/DDBJ whole genome shotgun (WGS) entry which is preliminary data.</text>
</comment>
<dbReference type="GO" id="GO:0044781">
    <property type="term" value="P:bacterial-type flagellum organization"/>
    <property type="evidence" value="ECO:0007669"/>
    <property type="project" value="UniProtKB-KW"/>
</dbReference>
<keyword evidence="9" id="KW-0472">Membrane</keyword>
<comment type="subcellular location">
    <subcellularLocation>
        <location evidence="1">Cell membrane</location>
        <topology evidence="1">Peripheral membrane protein</topology>
        <orientation evidence="1">Cytoplasmic side</orientation>
    </subcellularLocation>
</comment>
<keyword evidence="8" id="KW-0653">Protein transport</keyword>
<accession>A0A5C6CQ84</accession>
<comment type="similarity">
    <text evidence="2">Belongs to the FliJ family.</text>
</comment>
<keyword evidence="11" id="KW-0175">Coiled coil</keyword>
<evidence type="ECO:0000256" key="6">
    <source>
        <dbReference type="ARBA" id="ARBA00022500"/>
    </source>
</evidence>
<dbReference type="InterPro" id="IPR053716">
    <property type="entry name" value="Flag_assembly_chemotaxis_eff"/>
</dbReference>
<gene>
    <name evidence="12" type="primary">fliJ</name>
    <name evidence="12" type="ORF">Pla52o_05230</name>
</gene>
<evidence type="ECO:0000256" key="5">
    <source>
        <dbReference type="ARBA" id="ARBA00022475"/>
    </source>
</evidence>
<evidence type="ECO:0000256" key="7">
    <source>
        <dbReference type="ARBA" id="ARBA00022795"/>
    </source>
</evidence>
<reference evidence="12 13" key="1">
    <citation type="submission" date="2019-02" db="EMBL/GenBank/DDBJ databases">
        <title>Deep-cultivation of Planctomycetes and their phenomic and genomic characterization uncovers novel biology.</title>
        <authorList>
            <person name="Wiegand S."/>
            <person name="Jogler M."/>
            <person name="Boedeker C."/>
            <person name="Pinto D."/>
            <person name="Vollmers J."/>
            <person name="Rivas-Marin E."/>
            <person name="Kohn T."/>
            <person name="Peeters S.H."/>
            <person name="Heuer A."/>
            <person name="Rast P."/>
            <person name="Oberbeckmann S."/>
            <person name="Bunk B."/>
            <person name="Jeske O."/>
            <person name="Meyerdierks A."/>
            <person name="Storesund J.E."/>
            <person name="Kallscheuer N."/>
            <person name="Luecker S."/>
            <person name="Lage O.M."/>
            <person name="Pohl T."/>
            <person name="Merkel B.J."/>
            <person name="Hornburger P."/>
            <person name="Mueller R.-W."/>
            <person name="Bruemmer F."/>
            <person name="Labrenz M."/>
            <person name="Spormann A.M."/>
            <person name="Op Den Camp H."/>
            <person name="Overmann J."/>
            <person name="Amann R."/>
            <person name="Jetten M.S.M."/>
            <person name="Mascher T."/>
            <person name="Medema M.H."/>
            <person name="Devos D.P."/>
            <person name="Kaster A.-K."/>
            <person name="Ovreas L."/>
            <person name="Rohde M."/>
            <person name="Galperin M.Y."/>
            <person name="Jogler C."/>
        </authorList>
    </citation>
    <scope>NUCLEOTIDE SEQUENCE [LARGE SCALE GENOMIC DNA]</scope>
    <source>
        <strain evidence="12 13">Pla52o</strain>
    </source>
</reference>
<keyword evidence="12" id="KW-0282">Flagellum</keyword>
<feature type="coiled-coil region" evidence="11">
    <location>
        <begin position="25"/>
        <end position="52"/>
    </location>
</feature>
<evidence type="ECO:0000256" key="9">
    <source>
        <dbReference type="ARBA" id="ARBA00023136"/>
    </source>
</evidence>
<name>A0A5C6CQ84_9BACT</name>
<feature type="coiled-coil region" evidence="11">
    <location>
        <begin position="87"/>
        <end position="140"/>
    </location>
</feature>
<dbReference type="EMBL" id="SJPT01000001">
    <property type="protein sequence ID" value="TWU26670.1"/>
    <property type="molecule type" value="Genomic_DNA"/>
</dbReference>
<evidence type="ECO:0000256" key="10">
    <source>
        <dbReference type="ARBA" id="ARBA00023225"/>
    </source>
</evidence>
<evidence type="ECO:0000313" key="12">
    <source>
        <dbReference type="EMBL" id="TWU26670.1"/>
    </source>
</evidence>
<evidence type="ECO:0000256" key="11">
    <source>
        <dbReference type="SAM" id="Coils"/>
    </source>
</evidence>
<evidence type="ECO:0000256" key="8">
    <source>
        <dbReference type="ARBA" id="ARBA00022927"/>
    </source>
</evidence>
<dbReference type="NCBIfam" id="TIGR02473">
    <property type="entry name" value="flagell_FliJ"/>
    <property type="match status" value="1"/>
</dbReference>
<dbReference type="GO" id="GO:0009288">
    <property type="term" value="C:bacterial-type flagellum"/>
    <property type="evidence" value="ECO:0007669"/>
    <property type="project" value="InterPro"/>
</dbReference>
<organism evidence="12 13">
    <name type="scientific">Novipirellula galeiformis</name>
    <dbReference type="NCBI Taxonomy" id="2528004"/>
    <lineage>
        <taxon>Bacteria</taxon>
        <taxon>Pseudomonadati</taxon>
        <taxon>Planctomycetota</taxon>
        <taxon>Planctomycetia</taxon>
        <taxon>Pirellulales</taxon>
        <taxon>Pirellulaceae</taxon>
        <taxon>Novipirellula</taxon>
    </lineage>
</organism>
<dbReference type="GO" id="GO:0006935">
    <property type="term" value="P:chemotaxis"/>
    <property type="evidence" value="ECO:0007669"/>
    <property type="project" value="UniProtKB-KW"/>
</dbReference>
<evidence type="ECO:0000256" key="3">
    <source>
        <dbReference type="ARBA" id="ARBA00020392"/>
    </source>
</evidence>
<keyword evidence="12" id="KW-0966">Cell projection</keyword>
<protein>
    <recommendedName>
        <fullName evidence="3">Flagellar FliJ protein</fullName>
    </recommendedName>
</protein>
<dbReference type="InterPro" id="IPR012823">
    <property type="entry name" value="Flagell_FliJ"/>
</dbReference>
<keyword evidence="6" id="KW-0145">Chemotaxis</keyword>
<dbReference type="Proteomes" id="UP000316304">
    <property type="component" value="Unassembled WGS sequence"/>
</dbReference>
<keyword evidence="10" id="KW-1006">Bacterial flagellum protein export</keyword>
<dbReference type="Pfam" id="PF02050">
    <property type="entry name" value="FliJ"/>
    <property type="match status" value="1"/>
</dbReference>
<dbReference type="GO" id="GO:0015031">
    <property type="term" value="P:protein transport"/>
    <property type="evidence" value="ECO:0007669"/>
    <property type="project" value="UniProtKB-KW"/>
</dbReference>
<evidence type="ECO:0000256" key="4">
    <source>
        <dbReference type="ARBA" id="ARBA00022448"/>
    </source>
</evidence>
<dbReference type="OrthoDB" id="278317at2"/>
<dbReference type="Gene3D" id="1.10.287.1700">
    <property type="match status" value="1"/>
</dbReference>
<sequence>MKYEFRFASILDLRQRERDEAGGLVGEANAAIAKIESQIEDLQQQRQTALSEQVEARIGGIAVDQLLAKGRYNLQLQAEIYGLEQTRVKLDEELQRRQQRLRDAETEVKKFQRMKEIDFNQHQQEMNRREQIEIDEMNNRRFAIASQKARDADHR</sequence>
<dbReference type="GO" id="GO:0005886">
    <property type="term" value="C:plasma membrane"/>
    <property type="evidence" value="ECO:0007669"/>
    <property type="project" value="UniProtKB-SubCell"/>
</dbReference>